<feature type="transmembrane region" description="Helical" evidence="1">
    <location>
        <begin position="274"/>
        <end position="294"/>
    </location>
</feature>
<protein>
    <submittedName>
        <fullName evidence="2">ABC-2 type transport system permease protein</fullName>
    </submittedName>
</protein>
<proteinExistence type="predicted"/>
<feature type="transmembrane region" description="Helical" evidence="1">
    <location>
        <begin position="90"/>
        <end position="116"/>
    </location>
</feature>
<feature type="transmembrane region" description="Helical" evidence="1">
    <location>
        <begin position="147"/>
        <end position="173"/>
    </location>
</feature>
<feature type="transmembrane region" description="Helical" evidence="1">
    <location>
        <begin position="193"/>
        <end position="219"/>
    </location>
</feature>
<dbReference type="RefSeq" id="WP_343070444.1">
    <property type="nucleotide sequence ID" value="NZ_JACHDS010000001.1"/>
</dbReference>
<feature type="transmembrane region" description="Helical" evidence="1">
    <location>
        <begin position="231"/>
        <end position="254"/>
    </location>
</feature>
<keyword evidence="3" id="KW-1185">Reference proteome</keyword>
<dbReference type="Proteomes" id="UP000546642">
    <property type="component" value="Unassembled WGS sequence"/>
</dbReference>
<keyword evidence="1" id="KW-1133">Transmembrane helix</keyword>
<dbReference type="PANTHER" id="PTHR37305:SF1">
    <property type="entry name" value="MEMBRANE PROTEIN"/>
    <property type="match status" value="1"/>
</dbReference>
<gene>
    <name evidence="2" type="ORF">HNR23_001283</name>
</gene>
<name>A0A7W9YFH6_9ACTN</name>
<dbReference type="PANTHER" id="PTHR37305">
    <property type="entry name" value="INTEGRAL MEMBRANE PROTEIN-RELATED"/>
    <property type="match status" value="1"/>
</dbReference>
<evidence type="ECO:0000313" key="2">
    <source>
        <dbReference type="EMBL" id="MBB6171223.1"/>
    </source>
</evidence>
<evidence type="ECO:0000256" key="1">
    <source>
        <dbReference type="SAM" id="Phobius"/>
    </source>
</evidence>
<keyword evidence="1" id="KW-0812">Transmembrane</keyword>
<dbReference type="AlphaFoldDB" id="A0A7W9YFH6"/>
<dbReference type="EMBL" id="JACHDS010000001">
    <property type="protein sequence ID" value="MBB6171223.1"/>
    <property type="molecule type" value="Genomic_DNA"/>
</dbReference>
<keyword evidence="1" id="KW-0472">Membrane</keyword>
<comment type="caution">
    <text evidence="2">The sequence shown here is derived from an EMBL/GenBank/DDBJ whole genome shotgun (WGS) entry which is preliminary data.</text>
</comment>
<dbReference type="Pfam" id="PF12730">
    <property type="entry name" value="ABC2_membrane_4"/>
    <property type="match status" value="1"/>
</dbReference>
<reference evidence="2 3" key="1">
    <citation type="submission" date="2020-08" db="EMBL/GenBank/DDBJ databases">
        <title>Sequencing the genomes of 1000 actinobacteria strains.</title>
        <authorList>
            <person name="Klenk H.-P."/>
        </authorList>
    </citation>
    <scope>NUCLEOTIDE SEQUENCE [LARGE SCALE GENOMIC DNA]</scope>
    <source>
        <strain evidence="2 3">DSM 46659</strain>
    </source>
</reference>
<evidence type="ECO:0000313" key="3">
    <source>
        <dbReference type="Proteomes" id="UP000546642"/>
    </source>
</evidence>
<feature type="transmembrane region" description="Helical" evidence="1">
    <location>
        <begin position="51"/>
        <end position="70"/>
    </location>
</feature>
<sequence length="304" mass="32356">MKEGASDGTVNEAALRHAGATGTATEAERHVRHTLPLRVELSRQLRRRRTLLTFGFLLLLPWLLVTAFAVDGGDDGGGASRWNLLDLATTGAFNFTVFTLYVSAGFLLVVVVALFCGDTVASEAEWSSLRYLLAAPVPRMRLLRQKLVVALGLSAAGVLTLALMSLLAGGLVYGWQPIELPVGGPDPGVADSLMRIGIVVGYLMVALLVVAGTAFALTVATDSPLGAVGGAVALIIMSNILEAVDALGAIREFLPAYWMFAWTDALRPELPWDGMVQGAAVSFSYATVLVAWAFRHFRDKDVVS</sequence>
<accession>A0A7W9YFH6</accession>
<organism evidence="2 3">
    <name type="scientific">Nocardiopsis mwathae</name>
    <dbReference type="NCBI Taxonomy" id="1472723"/>
    <lineage>
        <taxon>Bacteria</taxon>
        <taxon>Bacillati</taxon>
        <taxon>Actinomycetota</taxon>
        <taxon>Actinomycetes</taxon>
        <taxon>Streptosporangiales</taxon>
        <taxon>Nocardiopsidaceae</taxon>
        <taxon>Nocardiopsis</taxon>
    </lineage>
</organism>